<comment type="caution">
    <text evidence="5">Lacks conserved residue(s) required for the propagation of feature annotation.</text>
</comment>
<keyword evidence="9" id="KW-1185">Reference proteome</keyword>
<evidence type="ECO:0000256" key="2">
    <source>
        <dbReference type="ARBA" id="ARBA00022737"/>
    </source>
</evidence>
<keyword evidence="1 5" id="KW-0768">Sushi</keyword>
<dbReference type="InterPro" id="IPR000436">
    <property type="entry name" value="Sushi_SCR_CCP_dom"/>
</dbReference>
<evidence type="ECO:0000259" key="7">
    <source>
        <dbReference type="PROSITE" id="PS50923"/>
    </source>
</evidence>
<keyword evidence="2" id="KW-0677">Repeat</keyword>
<dbReference type="Gene3D" id="2.10.70.10">
    <property type="entry name" value="Complement Module, domain 1"/>
    <property type="match status" value="6"/>
</dbReference>
<dbReference type="InterPro" id="IPR050350">
    <property type="entry name" value="Compl-Cell_Adhes-Reg"/>
</dbReference>
<proteinExistence type="predicted"/>
<dbReference type="OrthoDB" id="6221239at2759"/>
<dbReference type="CDD" id="cd00033">
    <property type="entry name" value="CCP"/>
    <property type="match status" value="2"/>
</dbReference>
<accession>A0A8J4X2V8</accession>
<evidence type="ECO:0000256" key="4">
    <source>
        <dbReference type="ARBA" id="ARBA00023180"/>
    </source>
</evidence>
<feature type="domain" description="Sushi" evidence="7">
    <location>
        <begin position="78"/>
        <end position="135"/>
    </location>
</feature>
<feature type="disulfide bond" evidence="5">
    <location>
        <begin position="106"/>
        <end position="133"/>
    </location>
</feature>
<sequence length="679" mass="75019">MLRASFLLIIFALNFPQGSSIPVINGICEPRSHSHPDFPKCPSKVCRQHIDCWVSYGPPQSCVCDPHLCGPVCLPETAKCPPPGSPQNGTVTFNGTDVGDAAEYSCAPGLVVRGPRNRHCLATLSWSGEEPSCSSQTNVCFSPPYMPNTQVIPKSYAPDEVKFPVALVNRDDYRSGETIEITCLPGYRDSNRNLVEVTCVGSEWQFNKLHCERMACPPLRDPVHGKVVYKSDMKFQAEAISFCFHNYVADCEGQMKVDEASRGCIRSCQADGQWSGNDVLCKPVTCPKLDAPENGGVSTYSTHVNSVVHVHCNEGFELLGMEHRRCQPTGKWDGEPAVCKQRDCGSPPVILNGKLQVNETTFGSKAFIEPFYSLALKIDSNHRCPPDTTPSSQLNVIQCGVLGNRTTWLPQPTPACNRHCYLFTVDHGNVILMHRPNTPSQRLIPISSDDYSRPVDASEDFRPNPLDGIILPYGRARHGAQLNVTCNPGYQLTKQVSAVTTCHDGVWSVRSKCVPASCQTRPPVARGARVRFYSRDHNAKARYECFAGHRLQVDTTRMVEAEEESYDKRDPIGIIRCNYGQWIGTPVICEPILCPSLVINEMVTVDLKRLSNLGPVGAGQHVELKEGTVAHLHCPKGYHISGASFAVCHNGDWSPSVEKSKCERSTHELPPTEWFFRLP</sequence>
<dbReference type="InterPro" id="IPR035976">
    <property type="entry name" value="Sushi/SCR/CCP_sf"/>
</dbReference>
<feature type="chain" id="PRO_5035304861" description="Sushi domain-containing protein" evidence="6">
    <location>
        <begin position="21"/>
        <end position="679"/>
    </location>
</feature>
<feature type="signal peptide" evidence="6">
    <location>
        <begin position="1"/>
        <end position="20"/>
    </location>
</feature>
<evidence type="ECO:0000256" key="6">
    <source>
        <dbReference type="SAM" id="SignalP"/>
    </source>
</evidence>
<keyword evidence="6" id="KW-0732">Signal</keyword>
<dbReference type="Pfam" id="PF00084">
    <property type="entry name" value="Sushi"/>
    <property type="match status" value="5"/>
</dbReference>
<evidence type="ECO:0000256" key="3">
    <source>
        <dbReference type="ARBA" id="ARBA00023157"/>
    </source>
</evidence>
<protein>
    <recommendedName>
        <fullName evidence="7">Sushi domain-containing protein</fullName>
    </recommendedName>
</protein>
<dbReference type="Proteomes" id="UP000748531">
    <property type="component" value="Unassembled WGS sequence"/>
</dbReference>
<dbReference type="PANTHER" id="PTHR19325:SF560">
    <property type="entry name" value="SUSHI, VON WILLEBRAND FACTOR TYPE A, EGF AND PENTRAXIN DOMAIN-CONTAINING PROTEIN 1"/>
    <property type="match status" value="1"/>
</dbReference>
<comment type="caution">
    <text evidence="8">The sequence shown here is derived from an EMBL/GenBank/DDBJ whole genome shotgun (WGS) entry which is preliminary data.</text>
</comment>
<evidence type="ECO:0000313" key="8">
    <source>
        <dbReference type="EMBL" id="KAF5404662.1"/>
    </source>
</evidence>
<evidence type="ECO:0000313" key="9">
    <source>
        <dbReference type="Proteomes" id="UP000748531"/>
    </source>
</evidence>
<gene>
    <name evidence="8" type="ORF">PHET_01989</name>
</gene>
<feature type="domain" description="Sushi" evidence="7">
    <location>
        <begin position="592"/>
        <end position="664"/>
    </location>
</feature>
<organism evidence="8 9">
    <name type="scientific">Paragonimus heterotremus</name>
    <dbReference type="NCBI Taxonomy" id="100268"/>
    <lineage>
        <taxon>Eukaryota</taxon>
        <taxon>Metazoa</taxon>
        <taxon>Spiralia</taxon>
        <taxon>Lophotrochozoa</taxon>
        <taxon>Platyhelminthes</taxon>
        <taxon>Trematoda</taxon>
        <taxon>Digenea</taxon>
        <taxon>Plagiorchiida</taxon>
        <taxon>Troglotremata</taxon>
        <taxon>Troglotrematidae</taxon>
        <taxon>Paragonimus</taxon>
    </lineage>
</organism>
<keyword evidence="4" id="KW-0325">Glycoprotein</keyword>
<keyword evidence="3 5" id="KW-1015">Disulfide bond</keyword>
<name>A0A8J4X2V8_9TREM</name>
<dbReference type="SMART" id="SM00032">
    <property type="entry name" value="CCP"/>
    <property type="match status" value="8"/>
</dbReference>
<dbReference type="SUPFAM" id="SSF57535">
    <property type="entry name" value="Complement control module/SCR domain"/>
    <property type="match status" value="6"/>
</dbReference>
<evidence type="ECO:0000256" key="1">
    <source>
        <dbReference type="ARBA" id="ARBA00022659"/>
    </source>
</evidence>
<reference evidence="8" key="1">
    <citation type="submission" date="2019-05" db="EMBL/GenBank/DDBJ databases">
        <title>Annotation for the trematode Paragonimus heterotremus.</title>
        <authorList>
            <person name="Choi Y.-J."/>
        </authorList>
    </citation>
    <scope>NUCLEOTIDE SEQUENCE</scope>
    <source>
        <strain evidence="8">LC</strain>
    </source>
</reference>
<dbReference type="PROSITE" id="PS50923">
    <property type="entry name" value="SUSHI"/>
    <property type="match status" value="3"/>
</dbReference>
<feature type="disulfide bond" evidence="5">
    <location>
        <begin position="312"/>
        <end position="339"/>
    </location>
</feature>
<dbReference type="PANTHER" id="PTHR19325">
    <property type="entry name" value="COMPLEMENT COMPONENT-RELATED SUSHI DOMAIN-CONTAINING"/>
    <property type="match status" value="1"/>
</dbReference>
<evidence type="ECO:0000256" key="5">
    <source>
        <dbReference type="PROSITE-ProRule" id="PRU00302"/>
    </source>
</evidence>
<dbReference type="EMBL" id="LUCH01000637">
    <property type="protein sequence ID" value="KAF5404662.1"/>
    <property type="molecule type" value="Genomic_DNA"/>
</dbReference>
<feature type="domain" description="Sushi" evidence="7">
    <location>
        <begin position="284"/>
        <end position="341"/>
    </location>
</feature>
<dbReference type="AlphaFoldDB" id="A0A8J4X2V8"/>